<keyword evidence="8" id="KW-1185">Reference proteome</keyword>
<evidence type="ECO:0000256" key="5">
    <source>
        <dbReference type="ARBA" id="ARBA00023242"/>
    </source>
</evidence>
<dbReference type="GO" id="GO:0043161">
    <property type="term" value="P:proteasome-mediated ubiquitin-dependent protein catabolic process"/>
    <property type="evidence" value="ECO:0007669"/>
    <property type="project" value="TreeGrafter"/>
</dbReference>
<comment type="subcellular location">
    <subcellularLocation>
        <location evidence="2">Cytoplasm</location>
    </subcellularLocation>
    <subcellularLocation>
        <location evidence="1">Nucleus</location>
    </subcellularLocation>
</comment>
<evidence type="ECO:0000256" key="4">
    <source>
        <dbReference type="ARBA" id="ARBA00022737"/>
    </source>
</evidence>
<organism evidence="7 8">
    <name type="scientific">Diversispora epigaea</name>
    <dbReference type="NCBI Taxonomy" id="1348612"/>
    <lineage>
        <taxon>Eukaryota</taxon>
        <taxon>Fungi</taxon>
        <taxon>Fungi incertae sedis</taxon>
        <taxon>Mucoromycota</taxon>
        <taxon>Glomeromycotina</taxon>
        <taxon>Glomeromycetes</taxon>
        <taxon>Diversisporales</taxon>
        <taxon>Diversisporaceae</taxon>
        <taxon>Diversispora</taxon>
    </lineage>
</organism>
<dbReference type="STRING" id="1348612.A0A397HRW6"/>
<dbReference type="PANTHER" id="PTHR15651">
    <property type="entry name" value="ARMADILLO REPEAT-CONTAINING PROTEIN 8"/>
    <property type="match status" value="1"/>
</dbReference>
<protein>
    <submittedName>
        <fullName evidence="7">Uncharacterized protein</fullName>
    </submittedName>
</protein>
<proteinExistence type="predicted"/>
<dbReference type="PROSITE" id="PS50176">
    <property type="entry name" value="ARM_REPEAT"/>
    <property type="match status" value="1"/>
</dbReference>
<dbReference type="InterPro" id="IPR016024">
    <property type="entry name" value="ARM-type_fold"/>
</dbReference>
<accession>A0A397HRW6</accession>
<evidence type="ECO:0000256" key="1">
    <source>
        <dbReference type="ARBA" id="ARBA00004123"/>
    </source>
</evidence>
<dbReference type="InterPro" id="IPR000225">
    <property type="entry name" value="Armadillo"/>
</dbReference>
<dbReference type="OrthoDB" id="5559898at2759"/>
<keyword evidence="5" id="KW-0539">Nucleus</keyword>
<name>A0A397HRW6_9GLOM</name>
<dbReference type="PANTHER" id="PTHR15651:SF7">
    <property type="entry name" value="ARMADILLO REPEAT-CONTAINING PROTEIN 8"/>
    <property type="match status" value="1"/>
</dbReference>
<dbReference type="Proteomes" id="UP000266861">
    <property type="component" value="Unassembled WGS sequence"/>
</dbReference>
<dbReference type="InterPro" id="IPR038739">
    <property type="entry name" value="ARMC8/Vid28"/>
</dbReference>
<dbReference type="SUPFAM" id="SSF48371">
    <property type="entry name" value="ARM repeat"/>
    <property type="match status" value="1"/>
</dbReference>
<feature type="repeat" description="ARM" evidence="6">
    <location>
        <begin position="458"/>
        <end position="492"/>
    </location>
</feature>
<keyword evidence="4" id="KW-0677">Repeat</keyword>
<evidence type="ECO:0000256" key="3">
    <source>
        <dbReference type="ARBA" id="ARBA00022490"/>
    </source>
</evidence>
<reference evidence="7 8" key="1">
    <citation type="submission" date="2018-08" db="EMBL/GenBank/DDBJ databases">
        <title>Genome and evolution of the arbuscular mycorrhizal fungus Diversispora epigaea (formerly Glomus versiforme) and its bacterial endosymbionts.</title>
        <authorList>
            <person name="Sun X."/>
            <person name="Fei Z."/>
            <person name="Harrison M."/>
        </authorList>
    </citation>
    <scope>NUCLEOTIDE SEQUENCE [LARGE SCALE GENOMIC DNA]</scope>
    <source>
        <strain evidence="7 8">IT104</strain>
    </source>
</reference>
<dbReference type="AlphaFoldDB" id="A0A397HRW6"/>
<dbReference type="InterPro" id="IPR011989">
    <property type="entry name" value="ARM-like"/>
</dbReference>
<dbReference type="GO" id="GO:0005737">
    <property type="term" value="C:cytoplasm"/>
    <property type="evidence" value="ECO:0007669"/>
    <property type="project" value="UniProtKB-SubCell"/>
</dbReference>
<dbReference type="Pfam" id="PF00514">
    <property type="entry name" value="Arm"/>
    <property type="match status" value="2"/>
</dbReference>
<evidence type="ECO:0000313" key="8">
    <source>
        <dbReference type="Proteomes" id="UP000266861"/>
    </source>
</evidence>
<evidence type="ECO:0000256" key="2">
    <source>
        <dbReference type="ARBA" id="ARBA00004496"/>
    </source>
</evidence>
<evidence type="ECO:0000313" key="7">
    <source>
        <dbReference type="EMBL" id="RHZ63260.1"/>
    </source>
</evidence>
<dbReference type="EMBL" id="PQFF01000302">
    <property type="protein sequence ID" value="RHZ63260.1"/>
    <property type="molecule type" value="Genomic_DNA"/>
</dbReference>
<gene>
    <name evidence="7" type="ORF">Glove_330g37</name>
</gene>
<dbReference type="GO" id="GO:0005634">
    <property type="term" value="C:nucleus"/>
    <property type="evidence" value="ECO:0007669"/>
    <property type="project" value="UniProtKB-SubCell"/>
</dbReference>
<evidence type="ECO:0000256" key="6">
    <source>
        <dbReference type="PROSITE-ProRule" id="PRU00259"/>
    </source>
</evidence>
<comment type="caution">
    <text evidence="7">The sequence shown here is derived from an EMBL/GenBank/DDBJ whole genome shotgun (WGS) entry which is preliminary data.</text>
</comment>
<dbReference type="SMART" id="SM00185">
    <property type="entry name" value="ARM"/>
    <property type="match status" value="10"/>
</dbReference>
<sequence>MNSNKHTQAVAELDSLDPFVRVKALRFIKNNIIGNKTKKDLYISLDVIPKLVAFFKTQEGSDSQVQIQAAIVLGSFAYGGEDNVAELVKHGAVKPLLECISIRNDSRLIEAAARALKAIYKCPTADKNDVFQDLHLRDLVTLLNPDSLNPKTDREKIASVHTAELAATIIARCCDTNDQQIQIASAGAFPALVKLLVCGYSKAQEAALDALAYLCRENPDFGSKIVDTKSESVDSPVKIMLNLIRDKSPTMQLISAKCLTHLSRANAISEHFNDITLIVLPTLVKLLDEKGPVREEAPHVLAYLIRDNEELQKAACDSGAVLKLADFVTHVGDQDNSYYDPLGDSDKLKENALMALAAVSSLTDEGRKLVVDAKIIPHIVKAMSHRSYGVRAAACQCTRSLSRSVNILRTNLVDAGIATPLFKLLSDESTDVQTTACATICNIVLDFSPMKRTIMEQGGIEKLVELVNSPDNTLRLNAIWALKNLVYHAESEVKDSVMKALTYQKMEELIEDQEIDIQEQALNLLRNLACSKPHDIEEVFRGLGEQRLMNIIESKLCLWNSEIIKQILYVINNIATGAEYHKKAIMSRPNILTHIKNYMAHENPEIRVAAVWCLINLTWTEDKNNSSPGRVRELRQFGFEDMVKNMMNDVNLDVREKAKTALSQFSQP</sequence>
<dbReference type="Gene3D" id="1.25.10.10">
    <property type="entry name" value="Leucine-rich Repeat Variant"/>
    <property type="match status" value="2"/>
</dbReference>
<dbReference type="GO" id="GO:0034657">
    <property type="term" value="C:GID complex"/>
    <property type="evidence" value="ECO:0007669"/>
    <property type="project" value="TreeGrafter"/>
</dbReference>
<keyword evidence="3" id="KW-0963">Cytoplasm</keyword>